<comment type="caution">
    <text evidence="7">The sequence shown here is derived from an EMBL/GenBank/DDBJ whole genome shotgun (WGS) entry which is preliminary data.</text>
</comment>
<dbReference type="Gene3D" id="2.30.30.240">
    <property type="entry name" value="PRC-barrel domain"/>
    <property type="match status" value="1"/>
</dbReference>
<evidence type="ECO:0000313" key="7">
    <source>
        <dbReference type="EMBL" id="MPM12477.1"/>
    </source>
</evidence>
<dbReference type="Pfam" id="PF01782">
    <property type="entry name" value="RimM"/>
    <property type="match status" value="1"/>
</dbReference>
<name>A0A644X983_9ZZZZ</name>
<dbReference type="GO" id="GO:0005840">
    <property type="term" value="C:ribosome"/>
    <property type="evidence" value="ECO:0007669"/>
    <property type="project" value="InterPro"/>
</dbReference>
<keyword evidence="3" id="KW-0698">rRNA processing</keyword>
<dbReference type="Gene3D" id="2.40.30.60">
    <property type="entry name" value="RimM"/>
    <property type="match status" value="1"/>
</dbReference>
<evidence type="ECO:0000256" key="2">
    <source>
        <dbReference type="ARBA" id="ARBA00022517"/>
    </source>
</evidence>
<feature type="domain" description="Ribosome maturation factor RimM PRC barrel" evidence="6">
    <location>
        <begin position="105"/>
        <end position="172"/>
    </location>
</feature>
<organism evidence="7">
    <name type="scientific">bioreactor metagenome</name>
    <dbReference type="NCBI Taxonomy" id="1076179"/>
    <lineage>
        <taxon>unclassified sequences</taxon>
        <taxon>metagenomes</taxon>
        <taxon>ecological metagenomes</taxon>
    </lineage>
</organism>
<feature type="domain" description="RimM N-terminal" evidence="5">
    <location>
        <begin position="11"/>
        <end position="90"/>
    </location>
</feature>
<dbReference type="InterPro" id="IPR056792">
    <property type="entry name" value="PRC_RimM"/>
</dbReference>
<keyword evidence="1" id="KW-0963">Cytoplasm</keyword>
<dbReference type="PANTHER" id="PTHR33692">
    <property type="entry name" value="RIBOSOME MATURATION FACTOR RIMM"/>
    <property type="match status" value="1"/>
</dbReference>
<dbReference type="GO" id="GO:0006364">
    <property type="term" value="P:rRNA processing"/>
    <property type="evidence" value="ECO:0007669"/>
    <property type="project" value="UniProtKB-KW"/>
</dbReference>
<dbReference type="Pfam" id="PF24986">
    <property type="entry name" value="PRC_RimM"/>
    <property type="match status" value="1"/>
</dbReference>
<keyword evidence="2" id="KW-0690">Ribosome biogenesis</keyword>
<protein>
    <submittedName>
        <fullName evidence="7">Ribosome maturation factor RimM</fullName>
    </submittedName>
</protein>
<evidence type="ECO:0000259" key="6">
    <source>
        <dbReference type="Pfam" id="PF24986"/>
    </source>
</evidence>
<dbReference type="SUPFAM" id="SSF50447">
    <property type="entry name" value="Translation proteins"/>
    <property type="match status" value="1"/>
</dbReference>
<evidence type="ECO:0000256" key="4">
    <source>
        <dbReference type="ARBA" id="ARBA00023186"/>
    </source>
</evidence>
<dbReference type="InterPro" id="IPR036976">
    <property type="entry name" value="RimM_N_sf"/>
</dbReference>
<dbReference type="InterPro" id="IPR011033">
    <property type="entry name" value="PRC_barrel-like_sf"/>
</dbReference>
<gene>
    <name evidence="7" type="primary">rimM_19</name>
    <name evidence="7" type="ORF">SDC9_58830</name>
</gene>
<dbReference type="HAMAP" id="MF_00014">
    <property type="entry name" value="Ribosome_mat_RimM"/>
    <property type="match status" value="1"/>
</dbReference>
<reference evidence="7" key="1">
    <citation type="submission" date="2019-08" db="EMBL/GenBank/DDBJ databases">
        <authorList>
            <person name="Kucharzyk K."/>
            <person name="Murdoch R.W."/>
            <person name="Higgins S."/>
            <person name="Loffler F."/>
        </authorList>
    </citation>
    <scope>NUCLEOTIDE SEQUENCE</scope>
</reference>
<keyword evidence="4" id="KW-0143">Chaperone</keyword>
<dbReference type="EMBL" id="VSSQ01001977">
    <property type="protein sequence ID" value="MPM12477.1"/>
    <property type="molecule type" value="Genomic_DNA"/>
</dbReference>
<evidence type="ECO:0000256" key="1">
    <source>
        <dbReference type="ARBA" id="ARBA00022490"/>
    </source>
</evidence>
<accession>A0A644X983</accession>
<dbReference type="PANTHER" id="PTHR33692:SF1">
    <property type="entry name" value="RIBOSOME MATURATION FACTOR RIMM"/>
    <property type="match status" value="1"/>
</dbReference>
<dbReference type="SUPFAM" id="SSF50346">
    <property type="entry name" value="PRC-barrel domain"/>
    <property type="match status" value="1"/>
</dbReference>
<evidence type="ECO:0000256" key="3">
    <source>
        <dbReference type="ARBA" id="ARBA00022552"/>
    </source>
</evidence>
<dbReference type="InterPro" id="IPR011961">
    <property type="entry name" value="RimM"/>
</dbReference>
<dbReference type="InterPro" id="IPR009000">
    <property type="entry name" value="Transl_B-barrel_sf"/>
</dbReference>
<evidence type="ECO:0000259" key="5">
    <source>
        <dbReference type="Pfam" id="PF01782"/>
    </source>
</evidence>
<sequence length="175" mass="19654">MNAPANKFMPVAKVIKSFGTEGEIVTRFYSMYREEIDVKKPVFIFYDGLPVPFFIRSFTSRGSNQAIIKLGGIESSYLSEEISGETIYADYIDNEDDLQEDLSLLVGFRVTDREGNVIGSISSFYDYPGNPCFGVMPANKKPAEFLLPVHEDIILKSDFKRKTIVVSLPKGITEL</sequence>
<dbReference type="GO" id="GO:0043022">
    <property type="term" value="F:ribosome binding"/>
    <property type="evidence" value="ECO:0007669"/>
    <property type="project" value="InterPro"/>
</dbReference>
<dbReference type="InterPro" id="IPR002676">
    <property type="entry name" value="RimM_N"/>
</dbReference>
<dbReference type="AlphaFoldDB" id="A0A644X983"/>
<proteinExistence type="inferred from homology"/>